<dbReference type="GeneID" id="98342039"/>
<evidence type="ECO:0000313" key="2">
    <source>
        <dbReference type="Proteomes" id="UP000245754"/>
    </source>
</evidence>
<protein>
    <submittedName>
        <fullName evidence="1">Curli biogenesis system outer membrane secretion channel CsgG</fullName>
    </submittedName>
</protein>
<dbReference type="PROSITE" id="PS51257">
    <property type="entry name" value="PROKAR_LIPOPROTEIN"/>
    <property type="match status" value="1"/>
</dbReference>
<dbReference type="RefSeq" id="WP_109580373.1">
    <property type="nucleotide sequence ID" value="NZ_CAJPUX010000003.1"/>
</dbReference>
<accession>A0A316EXG6</accession>
<dbReference type="GO" id="GO:0030288">
    <property type="term" value="C:outer membrane-bounded periplasmic space"/>
    <property type="evidence" value="ECO:0007669"/>
    <property type="project" value="InterPro"/>
</dbReference>
<dbReference type="Pfam" id="PF03783">
    <property type="entry name" value="CsgG"/>
    <property type="match status" value="1"/>
</dbReference>
<proteinExistence type="predicted"/>
<evidence type="ECO:0000313" key="1">
    <source>
        <dbReference type="EMBL" id="PWK36555.1"/>
    </source>
</evidence>
<dbReference type="EMBL" id="QGGT01000001">
    <property type="protein sequence ID" value="PWK36555.1"/>
    <property type="molecule type" value="Genomic_DNA"/>
</dbReference>
<comment type="caution">
    <text evidence="1">The sequence shown here is derived from an EMBL/GenBank/DDBJ whole genome shotgun (WGS) entry which is preliminary data.</text>
</comment>
<dbReference type="InterPro" id="IPR005534">
    <property type="entry name" value="Curli_assmbl/transp-comp_CsgG"/>
</dbReference>
<dbReference type="AlphaFoldDB" id="A0A316EXG6"/>
<reference evidence="1 2" key="1">
    <citation type="submission" date="2018-05" db="EMBL/GenBank/DDBJ databases">
        <title>Genomic Encyclopedia of Type Strains, Phase IV (KMG-V): Genome sequencing to study the core and pangenomes of soil and plant-associated prokaryotes.</title>
        <authorList>
            <person name="Whitman W."/>
        </authorList>
    </citation>
    <scope>NUCLEOTIDE SEQUENCE [LARGE SCALE GENOMIC DNA]</scope>
    <source>
        <strain evidence="1 2">SLV-132</strain>
    </source>
</reference>
<dbReference type="Proteomes" id="UP000245754">
    <property type="component" value="Unassembled WGS sequence"/>
</dbReference>
<organism evidence="1 2">
    <name type="scientific">Cupriavidus plantarum</name>
    <dbReference type="NCBI Taxonomy" id="942865"/>
    <lineage>
        <taxon>Bacteria</taxon>
        <taxon>Pseudomonadati</taxon>
        <taxon>Pseudomonadota</taxon>
        <taxon>Betaproteobacteria</taxon>
        <taxon>Burkholderiales</taxon>
        <taxon>Burkholderiaceae</taxon>
        <taxon>Cupriavidus</taxon>
    </lineage>
</organism>
<sequence>MSFKLTGVALASVSALLLSACADMQMGAKDAKTVATGSAAGSTTQNANTGLQRCDAPLGTVSIIEDTSAPWYGILTGQYKLGSTVPVLKLLVQQSNCFVVVDRGRGLDAAMSERALNQTGELRKTSKMQKGQMVAADYTVSPTITFAANDTGGGGASLLNYVPHVGGILAGVAGSMKSSEASTLLTLVDNRSSVQLAAAEGSAKNIDYGLLAAFASDNSRGRAGAYSNTPQGKVVVAAFTDSLNNLVAAVKQYKAQNVKGGLGAGGQLKVN</sequence>
<name>A0A316EXG6_9BURK</name>
<gene>
    <name evidence="1" type="ORF">C7419_101412</name>
</gene>
<keyword evidence="2" id="KW-1185">Reference proteome</keyword>